<protein>
    <submittedName>
        <fullName evidence="1">Uncharacterized protein</fullName>
    </submittedName>
</protein>
<organism evidence="1 2">
    <name type="scientific">Trypanosoma cruzi Dm28c</name>
    <dbReference type="NCBI Taxonomy" id="1416333"/>
    <lineage>
        <taxon>Eukaryota</taxon>
        <taxon>Discoba</taxon>
        <taxon>Euglenozoa</taxon>
        <taxon>Kinetoplastea</taxon>
        <taxon>Metakinetoplastina</taxon>
        <taxon>Trypanosomatida</taxon>
        <taxon>Trypanosomatidae</taxon>
        <taxon>Trypanosoma</taxon>
        <taxon>Schizotrypanum</taxon>
    </lineage>
</organism>
<sequence>MLCMYSRKIIFDCMMFLVSDFVFLWFFWYYMYIEVSAYVCMLFSFFFRSFEYLFFAGKEEKKINKIFFFRSVMTTEKSHDSGATRACWQRMLTNEFRDNPDERFKLYSSLANIACKRTEHPSDSWTAVMLKAAQDSWSRIRQLGRENILREVSTDVGVPNKDYSKRVLSVLLSKWPCLEYWYEREGFLLLLLGLLSTKTEVVSDVRVLSQILLRVVLPALLDPQVSLREVAGKLMVQIAGLSRELAVFIRDYMLEKLEMPLEEKKEFVTCEVEGLLSGTAMLMAQFPSIFHSEWWKRMQPLFQQLAIHSAASVRQRVAGLWASRSVESFEVLCMAMVRKSESPSDGDEWWRMVEVLLMALQEQLTHLLTLSNKAVAVGAKANGIFIADSLHASLLFAEMPQFEVARMGKQLVPLLTQFWVRFSSSLAFVEDCCGPRARRFRKCVHFPSLFLPELIWFLALWRYVHSRDDVEKVRKAVTRHLMPLLSGKWDVSLNSHETGKGFSQSEYSLAVLMLCTYFPDCFTESLGRDLMEFALSEEAWKRALSGDIDSARYGVDFALSVRSVGGTVAHLVPVWLQWLPGAYAHQQCLILEAVKIAIGSPKHWVSRRPFYFVYRSSFDAPTIQDGGEDVSRGFYWLKLYCPTVASLPEVACSALGTDLSAGEFPVEVHEVVYESVYVSKGTEHSVLNIVRSLMQMECEATHKAESIAVVSAAVVARLENVSPSWRDALSFSLGRSGGASDTVVCNTGDGSDGRGGDFDDWDDSDSGFDADGIAPETEIREARSLLMAILENCFGADEANFLRAMRPTERKAVKLLMVEAAGGDGQERR</sequence>
<dbReference type="Proteomes" id="UP000017861">
    <property type="component" value="Unassembled WGS sequence"/>
</dbReference>
<dbReference type="SUPFAM" id="SSF48371">
    <property type="entry name" value="ARM repeat"/>
    <property type="match status" value="1"/>
</dbReference>
<dbReference type="EMBL" id="AYLP01000112">
    <property type="protein sequence ID" value="ESS63792.1"/>
    <property type="molecule type" value="Genomic_DNA"/>
</dbReference>
<proteinExistence type="predicted"/>
<gene>
    <name evidence="1" type="ORF">TCDM_08267</name>
</gene>
<dbReference type="OrthoDB" id="244729at2759"/>
<dbReference type="VEuPathDB" id="TriTrypDB:TCDM_08267"/>
<dbReference type="AlphaFoldDB" id="V5BCJ8"/>
<evidence type="ECO:0000313" key="1">
    <source>
        <dbReference type="EMBL" id="ESS63792.1"/>
    </source>
</evidence>
<comment type="caution">
    <text evidence="1">The sequence shown here is derived from an EMBL/GenBank/DDBJ whole genome shotgun (WGS) entry which is preliminary data.</text>
</comment>
<dbReference type="InterPro" id="IPR016024">
    <property type="entry name" value="ARM-type_fold"/>
</dbReference>
<accession>V5BCJ8</accession>
<evidence type="ECO:0000313" key="2">
    <source>
        <dbReference type="Proteomes" id="UP000017861"/>
    </source>
</evidence>
<reference evidence="1 2" key="1">
    <citation type="journal article" date="2014" name="Genome Announc.">
        <title>Trypanosoma cruzi Clone Dm28c Draft Genome Sequence.</title>
        <authorList>
            <person name="Grisard E.C."/>
            <person name="Teixeira S.M."/>
            <person name="de Almeida L.G."/>
            <person name="Stoco P.H."/>
            <person name="Gerber A.L."/>
            <person name="Talavera-Lopez C."/>
            <person name="Lima O.C."/>
            <person name="Andersson B."/>
            <person name="de Vasconcelos A.T."/>
        </authorList>
    </citation>
    <scope>NUCLEOTIDE SEQUENCE [LARGE SCALE GENOMIC DNA]</scope>
    <source>
        <strain evidence="1 2">Dm28c</strain>
    </source>
</reference>
<name>V5BCJ8_TRYCR</name>